<dbReference type="InterPro" id="IPR031849">
    <property type="entry name" value="DUF5069"/>
</dbReference>
<evidence type="ECO:0000259" key="2">
    <source>
        <dbReference type="Pfam" id="PF16798"/>
    </source>
</evidence>
<proteinExistence type="predicted"/>
<name>A0A5B8U879_9ACTN</name>
<feature type="region of interest" description="Disordered" evidence="1">
    <location>
        <begin position="78"/>
        <end position="115"/>
    </location>
</feature>
<gene>
    <name evidence="3" type="ORF">FSW04_16525</name>
</gene>
<dbReference type="Pfam" id="PF16798">
    <property type="entry name" value="DUF5069"/>
    <property type="match status" value="1"/>
</dbReference>
<dbReference type="Proteomes" id="UP000321805">
    <property type="component" value="Chromosome"/>
</dbReference>
<evidence type="ECO:0000313" key="4">
    <source>
        <dbReference type="Proteomes" id="UP000321805"/>
    </source>
</evidence>
<sequence length="115" mass="12124">MTMPTPSSPAPAGNPGALRPMDATLGGYPWLPRLIDKSRAARAGRLGGVVHPCPVDRRCLGLLGIDVQTFGDLVAAHPSPTRPSCSARRSAGRASGPAPHRDRRARRRRSGTARA</sequence>
<dbReference type="EMBL" id="CP042430">
    <property type="protein sequence ID" value="QEC49018.1"/>
    <property type="molecule type" value="Genomic_DNA"/>
</dbReference>
<dbReference type="RefSeq" id="WP_146921204.1">
    <property type="nucleotide sequence ID" value="NZ_CP042430.1"/>
</dbReference>
<feature type="compositionally biased region" description="Low complexity" evidence="1">
    <location>
        <begin position="82"/>
        <end position="98"/>
    </location>
</feature>
<dbReference type="KEGG" id="bsol:FSW04_16525"/>
<dbReference type="OrthoDB" id="9789697at2"/>
<evidence type="ECO:0000313" key="3">
    <source>
        <dbReference type="EMBL" id="QEC49018.1"/>
    </source>
</evidence>
<feature type="region of interest" description="Disordered" evidence="1">
    <location>
        <begin position="1"/>
        <end position="23"/>
    </location>
</feature>
<protein>
    <submittedName>
        <fullName evidence="3">DUF5069 domain-containing protein</fullName>
    </submittedName>
</protein>
<keyword evidence="4" id="KW-1185">Reference proteome</keyword>
<dbReference type="AlphaFoldDB" id="A0A5B8U879"/>
<evidence type="ECO:0000256" key="1">
    <source>
        <dbReference type="SAM" id="MobiDB-lite"/>
    </source>
</evidence>
<accession>A0A5B8U879</accession>
<organism evidence="3 4">
    <name type="scientific">Baekduia soli</name>
    <dbReference type="NCBI Taxonomy" id="496014"/>
    <lineage>
        <taxon>Bacteria</taxon>
        <taxon>Bacillati</taxon>
        <taxon>Actinomycetota</taxon>
        <taxon>Thermoleophilia</taxon>
        <taxon>Solirubrobacterales</taxon>
        <taxon>Baekduiaceae</taxon>
        <taxon>Baekduia</taxon>
    </lineage>
</organism>
<feature type="domain" description="DUF5069" evidence="2">
    <location>
        <begin position="18"/>
        <end position="79"/>
    </location>
</feature>
<reference evidence="3 4" key="1">
    <citation type="journal article" date="2018" name="J. Microbiol.">
        <title>Baekduia soli gen. nov., sp. nov., a novel bacterium isolated from the soil of Baekdu Mountain and proposal of a novel family name, Baekduiaceae fam. nov.</title>
        <authorList>
            <person name="An D.S."/>
            <person name="Siddiqi M.Z."/>
            <person name="Kim K.H."/>
            <person name="Yu H.S."/>
            <person name="Im W.T."/>
        </authorList>
    </citation>
    <scope>NUCLEOTIDE SEQUENCE [LARGE SCALE GENOMIC DNA]</scope>
    <source>
        <strain evidence="3 4">BR7-21</strain>
    </source>
</reference>
<feature type="compositionally biased region" description="Basic residues" evidence="1">
    <location>
        <begin position="101"/>
        <end position="115"/>
    </location>
</feature>